<evidence type="ECO:0000313" key="4">
    <source>
        <dbReference type="Proteomes" id="UP000272942"/>
    </source>
</evidence>
<protein>
    <submittedName>
        <fullName evidence="5">BRO1 domain-containing protein</fullName>
    </submittedName>
</protein>
<dbReference type="InterPro" id="IPR038499">
    <property type="entry name" value="BRO1_sf"/>
</dbReference>
<dbReference type="OrthoDB" id="10266451at2759"/>
<evidence type="ECO:0000313" key="3">
    <source>
        <dbReference type="EMBL" id="VDP88320.1"/>
    </source>
</evidence>
<dbReference type="Pfam" id="PF03097">
    <property type="entry name" value="BRO1"/>
    <property type="match status" value="1"/>
</dbReference>
<dbReference type="Proteomes" id="UP000272942">
    <property type="component" value="Unassembled WGS sequence"/>
</dbReference>
<name>A0A183AWH1_9TREM</name>
<reference evidence="5" key="1">
    <citation type="submission" date="2016-06" db="UniProtKB">
        <authorList>
            <consortium name="WormBaseParasite"/>
        </authorList>
    </citation>
    <scope>IDENTIFICATION</scope>
</reference>
<dbReference type="WBParaSite" id="ECPE_0001134101-mRNA-1">
    <property type="protein sequence ID" value="ECPE_0001134101-mRNA-1"/>
    <property type="gene ID" value="ECPE_0001134101"/>
</dbReference>
<evidence type="ECO:0000259" key="2">
    <source>
        <dbReference type="PROSITE" id="PS51180"/>
    </source>
</evidence>
<comment type="similarity">
    <text evidence="1">Belongs to the BROX family.</text>
</comment>
<organism evidence="5">
    <name type="scientific">Echinostoma caproni</name>
    <dbReference type="NCBI Taxonomy" id="27848"/>
    <lineage>
        <taxon>Eukaryota</taxon>
        <taxon>Metazoa</taxon>
        <taxon>Spiralia</taxon>
        <taxon>Lophotrochozoa</taxon>
        <taxon>Platyhelminthes</taxon>
        <taxon>Trematoda</taxon>
        <taxon>Digenea</taxon>
        <taxon>Plagiorchiida</taxon>
        <taxon>Echinostomata</taxon>
        <taxon>Echinostomatoidea</taxon>
        <taxon>Echinostomatidae</taxon>
        <taxon>Echinostoma</taxon>
    </lineage>
</organism>
<proteinExistence type="inferred from homology"/>
<dbReference type="InterPro" id="IPR038898">
    <property type="entry name" value="BROX"/>
</dbReference>
<dbReference type="EMBL" id="UZAN01050575">
    <property type="protein sequence ID" value="VDP88320.1"/>
    <property type="molecule type" value="Genomic_DNA"/>
</dbReference>
<gene>
    <name evidence="3" type="ORF">ECPE_LOCUS11306</name>
</gene>
<keyword evidence="4" id="KW-1185">Reference proteome</keyword>
<sequence>MTDPALDPEAIHNDFQQYLSLLMGFITPPENSKDTVSKLRRLITFKWTDSVLPKGSPPVMEPDAMFEVCSMCFLLALWHTKHAAKISAKEEVSQEEAKEVYMSLRQAAGIFKLLRDKYAPNMLAPAQPGHDLYVDVLEAYISQCLAEAQEVTVARAIELKHEPSLIAALSKETSKAYEHACNLAIDDVLQNALLNVANTDVELPLGVVG</sequence>
<reference evidence="3 4" key="2">
    <citation type="submission" date="2018-11" db="EMBL/GenBank/DDBJ databases">
        <authorList>
            <consortium name="Pathogen Informatics"/>
        </authorList>
    </citation>
    <scope>NUCLEOTIDE SEQUENCE [LARGE SCALE GENOMIC DNA]</scope>
    <source>
        <strain evidence="3 4">Egypt</strain>
    </source>
</reference>
<feature type="domain" description="BRO1" evidence="2">
    <location>
        <begin position="1"/>
        <end position="209"/>
    </location>
</feature>
<dbReference type="AlphaFoldDB" id="A0A183AWH1"/>
<dbReference type="PANTHER" id="PTHR23032:SF13">
    <property type="entry name" value="BRO1 DOMAIN-CONTAINING PROTEIN BROX"/>
    <property type="match status" value="1"/>
</dbReference>
<dbReference type="InterPro" id="IPR004328">
    <property type="entry name" value="BRO1_dom"/>
</dbReference>
<dbReference type="PANTHER" id="PTHR23032">
    <property type="entry name" value="BRO1 DOMAIN-CONTAINING PROTEIN BROX"/>
    <property type="match status" value="1"/>
</dbReference>
<dbReference type="Gene3D" id="1.25.40.280">
    <property type="entry name" value="alix/aip1 like domains"/>
    <property type="match status" value="1"/>
</dbReference>
<dbReference type="PROSITE" id="PS51180">
    <property type="entry name" value="BRO1"/>
    <property type="match status" value="1"/>
</dbReference>
<evidence type="ECO:0000256" key="1">
    <source>
        <dbReference type="ARBA" id="ARBA00008901"/>
    </source>
</evidence>
<evidence type="ECO:0000313" key="5">
    <source>
        <dbReference type="WBParaSite" id="ECPE_0001134101-mRNA-1"/>
    </source>
</evidence>
<accession>A0A183AWH1</accession>